<sequence>MSSQEKISDTLKSFKFLRENIPTWLQNLADVEKKIQEKACEMAVVPVHLTPVKKKTGSTESLKPNEDDEDKMRPEAITSPLFDTTQSALRQQMAQTARRKRKTASVLSAASGPNKYRTKTMIIIYYDSEIQKYFETLVRNIGTGRNLLRRGKMAAKMEAMAEAAELDDDNDNDDDFTPSKLGYQPKLGFRRTGGGAGGLPSIPQTNTEAYDSSDKTLETAQSLCERGAHQVLRDGDCTHEINGARKAFEEVLKISEQQEKILQQKEDMKSQVSLPAPEIKIPIKSVIPAVPVIPVAHPFIPAKATGPIEIEVDDDGEEEEDFIPLPPIRTTRR</sequence>
<keyword evidence="3" id="KW-1185">Reference proteome</keyword>
<proteinExistence type="predicted"/>
<evidence type="ECO:0000313" key="2">
    <source>
        <dbReference type="EMBL" id="KAF2838761.1"/>
    </source>
</evidence>
<dbReference type="Proteomes" id="UP000799429">
    <property type="component" value="Unassembled WGS sequence"/>
</dbReference>
<dbReference type="EMBL" id="MU006096">
    <property type="protein sequence ID" value="KAF2838761.1"/>
    <property type="molecule type" value="Genomic_DNA"/>
</dbReference>
<protein>
    <submittedName>
        <fullName evidence="2">Uncharacterized protein</fullName>
    </submittedName>
</protein>
<evidence type="ECO:0000256" key="1">
    <source>
        <dbReference type="SAM" id="MobiDB-lite"/>
    </source>
</evidence>
<evidence type="ECO:0000313" key="3">
    <source>
        <dbReference type="Proteomes" id="UP000799429"/>
    </source>
</evidence>
<feature type="region of interest" description="Disordered" evidence="1">
    <location>
        <begin position="164"/>
        <end position="184"/>
    </location>
</feature>
<organism evidence="2 3">
    <name type="scientific">Patellaria atrata CBS 101060</name>
    <dbReference type="NCBI Taxonomy" id="1346257"/>
    <lineage>
        <taxon>Eukaryota</taxon>
        <taxon>Fungi</taxon>
        <taxon>Dikarya</taxon>
        <taxon>Ascomycota</taxon>
        <taxon>Pezizomycotina</taxon>
        <taxon>Dothideomycetes</taxon>
        <taxon>Dothideomycetes incertae sedis</taxon>
        <taxon>Patellariales</taxon>
        <taxon>Patellariaceae</taxon>
        <taxon>Patellaria</taxon>
    </lineage>
</organism>
<gene>
    <name evidence="2" type="ORF">M501DRAFT_830177</name>
</gene>
<dbReference type="AlphaFoldDB" id="A0A9P4SA09"/>
<feature type="compositionally biased region" description="Acidic residues" evidence="1">
    <location>
        <begin position="312"/>
        <end position="322"/>
    </location>
</feature>
<dbReference type="OrthoDB" id="3886346at2759"/>
<accession>A0A9P4SA09</accession>
<name>A0A9P4SA09_9PEZI</name>
<reference evidence="2" key="1">
    <citation type="journal article" date="2020" name="Stud. Mycol.">
        <title>101 Dothideomycetes genomes: a test case for predicting lifestyles and emergence of pathogens.</title>
        <authorList>
            <person name="Haridas S."/>
            <person name="Albert R."/>
            <person name="Binder M."/>
            <person name="Bloem J."/>
            <person name="Labutti K."/>
            <person name="Salamov A."/>
            <person name="Andreopoulos B."/>
            <person name="Baker S."/>
            <person name="Barry K."/>
            <person name="Bills G."/>
            <person name="Bluhm B."/>
            <person name="Cannon C."/>
            <person name="Castanera R."/>
            <person name="Culley D."/>
            <person name="Daum C."/>
            <person name="Ezra D."/>
            <person name="Gonzalez J."/>
            <person name="Henrissat B."/>
            <person name="Kuo A."/>
            <person name="Liang C."/>
            <person name="Lipzen A."/>
            <person name="Lutzoni F."/>
            <person name="Magnuson J."/>
            <person name="Mondo S."/>
            <person name="Nolan M."/>
            <person name="Ohm R."/>
            <person name="Pangilinan J."/>
            <person name="Park H.-J."/>
            <person name="Ramirez L."/>
            <person name="Alfaro M."/>
            <person name="Sun H."/>
            <person name="Tritt A."/>
            <person name="Yoshinaga Y."/>
            <person name="Zwiers L.-H."/>
            <person name="Turgeon B."/>
            <person name="Goodwin S."/>
            <person name="Spatafora J."/>
            <person name="Crous P."/>
            <person name="Grigoriev I."/>
        </authorList>
    </citation>
    <scope>NUCLEOTIDE SEQUENCE</scope>
    <source>
        <strain evidence="2">CBS 101060</strain>
    </source>
</reference>
<comment type="caution">
    <text evidence="2">The sequence shown here is derived from an EMBL/GenBank/DDBJ whole genome shotgun (WGS) entry which is preliminary data.</text>
</comment>
<feature type="region of interest" description="Disordered" evidence="1">
    <location>
        <begin position="312"/>
        <end position="333"/>
    </location>
</feature>
<feature type="compositionally biased region" description="Acidic residues" evidence="1">
    <location>
        <begin position="164"/>
        <end position="176"/>
    </location>
</feature>